<dbReference type="CDD" id="cd03801">
    <property type="entry name" value="GT4_PimA-like"/>
    <property type="match status" value="1"/>
</dbReference>
<keyword evidence="3" id="KW-0808">Transferase</keyword>
<evidence type="ECO:0000259" key="1">
    <source>
        <dbReference type="Pfam" id="PF00534"/>
    </source>
</evidence>
<dbReference type="Gene3D" id="3.40.50.2000">
    <property type="entry name" value="Glycogen Phosphorylase B"/>
    <property type="match status" value="2"/>
</dbReference>
<evidence type="ECO:0000313" key="3">
    <source>
        <dbReference type="EMBL" id="QAT16405.1"/>
    </source>
</evidence>
<evidence type="ECO:0000313" key="4">
    <source>
        <dbReference type="Proteomes" id="UP000287243"/>
    </source>
</evidence>
<evidence type="ECO:0000259" key="2">
    <source>
        <dbReference type="Pfam" id="PF13439"/>
    </source>
</evidence>
<dbReference type="KEGG" id="vai:BU251_01005"/>
<accession>A0A410P2I5</accession>
<dbReference type="EMBL" id="CP019384">
    <property type="protein sequence ID" value="QAT16405.1"/>
    <property type="molecule type" value="Genomic_DNA"/>
</dbReference>
<gene>
    <name evidence="3" type="ORF">BU251_01005</name>
</gene>
<dbReference type="InterPro" id="IPR050194">
    <property type="entry name" value="Glycosyltransferase_grp1"/>
</dbReference>
<feature type="domain" description="Glycosyl transferase family 1" evidence="1">
    <location>
        <begin position="178"/>
        <end position="343"/>
    </location>
</feature>
<dbReference type="Proteomes" id="UP000287243">
    <property type="component" value="Chromosome"/>
</dbReference>
<dbReference type="PANTHER" id="PTHR45947">
    <property type="entry name" value="SULFOQUINOVOSYL TRANSFERASE SQD2"/>
    <property type="match status" value="1"/>
</dbReference>
<protein>
    <submittedName>
        <fullName evidence="3">Glycosyl transferase</fullName>
    </submittedName>
</protein>
<dbReference type="Pfam" id="PF00534">
    <property type="entry name" value="Glycos_transf_1"/>
    <property type="match status" value="1"/>
</dbReference>
<sequence>MNVLILTNHLNFGGVSVYAHQLAALLVRKYGAKVFIGSRGGDLETELERDGIKHIRLPLTTKCEVSPKVFVSALRLRGLVRREKIDVIHANTRVTQVLGALVSLLTRRPMVTTCHGYFKRRLGRVLMPCWGRRVIAISDQVWDHLAYDFDVPADRIDLVYNGIDPQRFVPHGAAEIAAQKQAWGVETDKKVIGHIGRLSSVKGQKYMLLAAGILRGRHPEFRWVIVGDGKEEVHLRKLIAEKKIGDIVRLCPSAGNTSLALAAMDVFVMPSLQEGLGISILEAHAQGVPVVASRVGGIPTVIEDGVTGLLVSPGDPPAIAAAVEKLLEDRSLVEAIASRAQKRVAEAFTLDSMTQKTQAVYQSVL</sequence>
<reference evidence="3 4" key="1">
    <citation type="submission" date="2017-01" db="EMBL/GenBank/DDBJ databases">
        <title>First insights into the biology of 'candidatus Vampirococcus archaeovorus'.</title>
        <authorList>
            <person name="Kizina J."/>
            <person name="Jordan S."/>
            <person name="Stueber K."/>
            <person name="Reinhardt R."/>
            <person name="Harder J."/>
        </authorList>
    </citation>
    <scope>NUCLEOTIDE SEQUENCE [LARGE SCALE GENOMIC DNA]</scope>
    <source>
        <strain evidence="3 4">LiM</strain>
    </source>
</reference>
<feature type="domain" description="Glycosyltransferase subfamily 4-like N-terminal" evidence="2">
    <location>
        <begin position="12"/>
        <end position="167"/>
    </location>
</feature>
<dbReference type="AlphaFoldDB" id="A0A410P2I5"/>
<dbReference type="InterPro" id="IPR001296">
    <property type="entry name" value="Glyco_trans_1"/>
</dbReference>
<name>A0A410P2I5_VELA1</name>
<dbReference type="SUPFAM" id="SSF53756">
    <property type="entry name" value="UDP-Glycosyltransferase/glycogen phosphorylase"/>
    <property type="match status" value="1"/>
</dbReference>
<dbReference type="GO" id="GO:0016758">
    <property type="term" value="F:hexosyltransferase activity"/>
    <property type="evidence" value="ECO:0007669"/>
    <property type="project" value="TreeGrafter"/>
</dbReference>
<dbReference type="Pfam" id="PF13439">
    <property type="entry name" value="Glyco_transf_4"/>
    <property type="match status" value="1"/>
</dbReference>
<organism evidence="3 4">
    <name type="scientific">Velamenicoccus archaeovorus</name>
    <dbReference type="NCBI Taxonomy" id="1930593"/>
    <lineage>
        <taxon>Bacteria</taxon>
        <taxon>Pseudomonadati</taxon>
        <taxon>Candidatus Omnitrophota</taxon>
        <taxon>Candidatus Velamenicoccus</taxon>
    </lineage>
</organism>
<dbReference type="OrthoDB" id="503519at2"/>
<dbReference type="RefSeq" id="WP_128699043.1">
    <property type="nucleotide sequence ID" value="NZ_CP019384.1"/>
</dbReference>
<dbReference type="PANTHER" id="PTHR45947:SF3">
    <property type="entry name" value="SULFOQUINOVOSYL TRANSFERASE SQD2"/>
    <property type="match status" value="1"/>
</dbReference>
<dbReference type="InterPro" id="IPR028098">
    <property type="entry name" value="Glyco_trans_4-like_N"/>
</dbReference>
<proteinExistence type="predicted"/>
<keyword evidence="4" id="KW-1185">Reference proteome</keyword>